<evidence type="ECO:0000313" key="1">
    <source>
        <dbReference type="EMBL" id="KRG74575.1"/>
    </source>
</evidence>
<dbReference type="SUPFAM" id="SSF117070">
    <property type="entry name" value="LEA14-like"/>
    <property type="match status" value="1"/>
</dbReference>
<protein>
    <recommendedName>
        <fullName evidence="3">Late embryogenesis abundant protein LEA-2 subgroup domain-containing protein</fullName>
    </recommendedName>
</protein>
<proteinExistence type="predicted"/>
<dbReference type="RefSeq" id="WP_057507975.1">
    <property type="nucleotide sequence ID" value="NZ_JANUEG010000012.1"/>
</dbReference>
<dbReference type="Proteomes" id="UP000051386">
    <property type="component" value="Unassembled WGS sequence"/>
</dbReference>
<evidence type="ECO:0008006" key="3">
    <source>
        <dbReference type="Google" id="ProtNLM"/>
    </source>
</evidence>
<organism evidence="1 2">
    <name type="scientific">Stenotrophomonas chelatiphaga</name>
    <dbReference type="NCBI Taxonomy" id="517011"/>
    <lineage>
        <taxon>Bacteria</taxon>
        <taxon>Pseudomonadati</taxon>
        <taxon>Pseudomonadota</taxon>
        <taxon>Gammaproteobacteria</taxon>
        <taxon>Lysobacterales</taxon>
        <taxon>Lysobacteraceae</taxon>
        <taxon>Stenotrophomonas</taxon>
    </lineage>
</organism>
<dbReference type="PATRIC" id="fig|517011.3.peg.1058"/>
<accession>A0A0R0CY03</accession>
<comment type="caution">
    <text evidence="1">The sequence shown here is derived from an EMBL/GenBank/DDBJ whole genome shotgun (WGS) entry which is preliminary data.</text>
</comment>
<keyword evidence="2" id="KW-1185">Reference proteome</keyword>
<dbReference type="AlphaFoldDB" id="A0A0R0CY03"/>
<reference evidence="1 2" key="1">
    <citation type="submission" date="2015-05" db="EMBL/GenBank/DDBJ databases">
        <title>Genome sequencing and analysis of members of genus Stenotrophomonas.</title>
        <authorList>
            <person name="Patil P.P."/>
            <person name="Midha S."/>
            <person name="Patil P.B."/>
        </authorList>
    </citation>
    <scope>NUCLEOTIDE SEQUENCE [LARGE SCALE GENOMIC DNA]</scope>
    <source>
        <strain evidence="1 2">DSM 21508</strain>
    </source>
</reference>
<gene>
    <name evidence="1" type="ORF">ABB28_07175</name>
</gene>
<sequence>MLRRFRYTLIVLSVLALAACGEGVVKRVSEPASSLQQLTVNADGSWKVALRLQNFSSMPMRFDDIALKLSVGDAEAGTLTAKPGVSIGGASADVIELQLQPAAQARLIVADALASNHTLAYTLEGSVAATPEEKKQRTFQINNRSTLNHAPGLPGVLR</sequence>
<dbReference type="PROSITE" id="PS51257">
    <property type="entry name" value="PROKAR_LIPOPROTEIN"/>
    <property type="match status" value="1"/>
</dbReference>
<dbReference type="EMBL" id="LDJK01000023">
    <property type="protein sequence ID" value="KRG74575.1"/>
    <property type="molecule type" value="Genomic_DNA"/>
</dbReference>
<name>A0A0R0CY03_9GAMM</name>
<evidence type="ECO:0000313" key="2">
    <source>
        <dbReference type="Proteomes" id="UP000051386"/>
    </source>
</evidence>